<evidence type="ECO:0000256" key="2">
    <source>
        <dbReference type="SAM" id="Phobius"/>
    </source>
</evidence>
<organism evidence="3 4">
    <name type="scientific">Agrococcus baldri</name>
    <dbReference type="NCBI Taxonomy" id="153730"/>
    <lineage>
        <taxon>Bacteria</taxon>
        <taxon>Bacillati</taxon>
        <taxon>Actinomycetota</taxon>
        <taxon>Actinomycetes</taxon>
        <taxon>Micrococcales</taxon>
        <taxon>Microbacteriaceae</taxon>
        <taxon>Agrococcus</taxon>
    </lineage>
</organism>
<evidence type="ECO:0000256" key="1">
    <source>
        <dbReference type="SAM" id="MobiDB-lite"/>
    </source>
</evidence>
<feature type="transmembrane region" description="Helical" evidence="2">
    <location>
        <begin position="275"/>
        <end position="294"/>
    </location>
</feature>
<accession>A0AA94KZ70</accession>
<sequence>MATRRARLGSGHALAWVAHGLAAAALVTDALGRERAPLALAFGAACALAAAALAIAVLGAVSARAGTAPRALLLAAATVAAIAAAGAAALALLDQPPHLAVAAALGLAAGVQIAGVRAQVAADPVLAPRVRPAPTLLAAAAGVALVAVAAASSALGVSIALIAAALLQLVIAALATASNPPSDRVDGPVPDQGTRHNRSSDLEGVRAAETAQPALLALLAIAAAGLTALAALRPALSAIGADHPQPAGPIALTLALGALLGPPLAMLAERAGGRSAAVLATVGGAAALAAPIARPGVLDWVAAVVLGVALAASVALAELARRAGHRVATGATALLLLAGAAGASLAALLLHAVPLPDVVLGAALACLVAAVGVWAPSAAREPVG</sequence>
<dbReference type="EMBL" id="FOZN01000002">
    <property type="protein sequence ID" value="SFS08110.1"/>
    <property type="molecule type" value="Genomic_DNA"/>
</dbReference>
<feature type="transmembrane region" description="Helical" evidence="2">
    <location>
        <begin position="40"/>
        <end position="60"/>
    </location>
</feature>
<feature type="transmembrane region" description="Helical" evidence="2">
    <location>
        <begin position="132"/>
        <end position="151"/>
    </location>
</feature>
<feature type="transmembrane region" description="Helical" evidence="2">
    <location>
        <begin position="248"/>
        <end position="268"/>
    </location>
</feature>
<feature type="transmembrane region" description="Helical" evidence="2">
    <location>
        <begin position="157"/>
        <end position="177"/>
    </location>
</feature>
<comment type="caution">
    <text evidence="3">The sequence shown here is derived from an EMBL/GenBank/DDBJ whole genome shotgun (WGS) entry which is preliminary data.</text>
</comment>
<feature type="transmembrane region" description="Helical" evidence="2">
    <location>
        <begin position="332"/>
        <end position="352"/>
    </location>
</feature>
<evidence type="ECO:0000313" key="3">
    <source>
        <dbReference type="EMBL" id="SFS08110.1"/>
    </source>
</evidence>
<dbReference type="AlphaFoldDB" id="A0AA94KZ70"/>
<protein>
    <submittedName>
        <fullName evidence="3">Uncharacterized protein</fullName>
    </submittedName>
</protein>
<gene>
    <name evidence="3" type="ORF">SAMN04487783_1051</name>
</gene>
<feature type="region of interest" description="Disordered" evidence="1">
    <location>
        <begin position="178"/>
        <end position="204"/>
    </location>
</feature>
<feature type="transmembrane region" description="Helical" evidence="2">
    <location>
        <begin position="215"/>
        <end position="236"/>
    </location>
</feature>
<reference evidence="3 4" key="1">
    <citation type="submission" date="2016-10" db="EMBL/GenBank/DDBJ databases">
        <authorList>
            <person name="Varghese N."/>
            <person name="Submissions S."/>
        </authorList>
    </citation>
    <scope>NUCLEOTIDE SEQUENCE [LARGE SCALE GENOMIC DNA]</scope>
    <source>
        <strain evidence="3 4">IAM 15147</strain>
    </source>
</reference>
<keyword evidence="2" id="KW-0472">Membrane</keyword>
<dbReference type="SUPFAM" id="SSF103473">
    <property type="entry name" value="MFS general substrate transporter"/>
    <property type="match status" value="1"/>
</dbReference>
<keyword evidence="2" id="KW-0812">Transmembrane</keyword>
<dbReference type="InterPro" id="IPR036259">
    <property type="entry name" value="MFS_trans_sf"/>
</dbReference>
<evidence type="ECO:0000313" key="4">
    <source>
        <dbReference type="Proteomes" id="UP000198506"/>
    </source>
</evidence>
<feature type="transmembrane region" description="Helical" evidence="2">
    <location>
        <begin position="300"/>
        <end position="320"/>
    </location>
</feature>
<proteinExistence type="predicted"/>
<keyword evidence="2" id="KW-1133">Transmembrane helix</keyword>
<dbReference type="RefSeq" id="WP_092916628.1">
    <property type="nucleotide sequence ID" value="NZ_FOZN01000002.1"/>
</dbReference>
<dbReference type="Proteomes" id="UP000198506">
    <property type="component" value="Unassembled WGS sequence"/>
</dbReference>
<feature type="transmembrane region" description="Helical" evidence="2">
    <location>
        <begin position="99"/>
        <end position="120"/>
    </location>
</feature>
<keyword evidence="4" id="KW-1185">Reference proteome</keyword>
<feature type="transmembrane region" description="Helical" evidence="2">
    <location>
        <begin position="72"/>
        <end position="93"/>
    </location>
</feature>
<feature type="transmembrane region" description="Helical" evidence="2">
    <location>
        <begin position="358"/>
        <end position="379"/>
    </location>
</feature>
<name>A0AA94KZ70_9MICO</name>